<dbReference type="SUPFAM" id="SSF88659">
    <property type="entry name" value="Sigma3 and sigma4 domains of RNA polymerase sigma factors"/>
    <property type="match status" value="1"/>
</dbReference>
<comment type="similarity">
    <text evidence="1">Belongs to the sigma-70 factor family. ECF subfamily.</text>
</comment>
<gene>
    <name evidence="8" type="ORF">RZN69_06130</name>
</gene>
<feature type="domain" description="RNA polymerase sigma-70 region 2" evidence="6">
    <location>
        <begin position="36"/>
        <end position="105"/>
    </location>
</feature>
<dbReference type="Proteomes" id="UP001304300">
    <property type="component" value="Chromosome"/>
</dbReference>
<dbReference type="InterPro" id="IPR007630">
    <property type="entry name" value="RNA_pol_sigma70_r4"/>
</dbReference>
<dbReference type="InterPro" id="IPR036388">
    <property type="entry name" value="WH-like_DNA-bd_sf"/>
</dbReference>
<accession>A0AAQ3QWF9</accession>
<reference evidence="8 9" key="1">
    <citation type="submission" date="2023-10" db="EMBL/GenBank/DDBJ databases">
        <title>Rubellicoccus peritrichatus gen. nov., sp. nov., isolated from an algae of coral reef tank.</title>
        <authorList>
            <person name="Luo J."/>
        </authorList>
    </citation>
    <scope>NUCLEOTIDE SEQUENCE [LARGE SCALE GENOMIC DNA]</scope>
    <source>
        <strain evidence="8 9">CR14</strain>
    </source>
</reference>
<dbReference type="PANTHER" id="PTHR43133:SF62">
    <property type="entry name" value="RNA POLYMERASE SIGMA FACTOR SIGZ"/>
    <property type="match status" value="1"/>
</dbReference>
<dbReference type="GO" id="GO:0006352">
    <property type="term" value="P:DNA-templated transcription initiation"/>
    <property type="evidence" value="ECO:0007669"/>
    <property type="project" value="InterPro"/>
</dbReference>
<evidence type="ECO:0000256" key="5">
    <source>
        <dbReference type="ARBA" id="ARBA00023163"/>
    </source>
</evidence>
<evidence type="ECO:0000256" key="3">
    <source>
        <dbReference type="ARBA" id="ARBA00023082"/>
    </source>
</evidence>
<protein>
    <submittedName>
        <fullName evidence="8">Sigma-70 family RNA polymerase sigma factor</fullName>
    </submittedName>
</protein>
<dbReference type="InterPro" id="IPR013324">
    <property type="entry name" value="RNA_pol_sigma_r3/r4-like"/>
</dbReference>
<dbReference type="PANTHER" id="PTHR43133">
    <property type="entry name" value="RNA POLYMERASE ECF-TYPE SIGMA FACTO"/>
    <property type="match status" value="1"/>
</dbReference>
<dbReference type="RefSeq" id="WP_317835188.1">
    <property type="nucleotide sequence ID" value="NZ_CP136920.1"/>
</dbReference>
<dbReference type="InterPro" id="IPR013325">
    <property type="entry name" value="RNA_pol_sigma_r2"/>
</dbReference>
<dbReference type="GO" id="GO:0003677">
    <property type="term" value="F:DNA binding"/>
    <property type="evidence" value="ECO:0007669"/>
    <property type="project" value="UniProtKB-KW"/>
</dbReference>
<sequence length="198" mass="22278">MFSSNTSSEVSSAQEVSDDELVARIATGDRGALALLYERYSSLIFTVAMEITFEKHTAEEVLQDAFVRIWKHAASFDAKRSAFSTWALSITRNLCLDRLRAKKRRPTFDVDINETDHVATEGAEAIIGQAAIGDTRKLVSYAVHQLEPEERRCIELSYFGGLSQSEISRKLNQPLGTVKGRIRRSLLKLRETLASYEF</sequence>
<dbReference type="Gene3D" id="1.10.1740.10">
    <property type="match status" value="1"/>
</dbReference>
<evidence type="ECO:0000259" key="7">
    <source>
        <dbReference type="Pfam" id="PF04545"/>
    </source>
</evidence>
<keyword evidence="4" id="KW-0238">DNA-binding</keyword>
<dbReference type="InterPro" id="IPR014284">
    <property type="entry name" value="RNA_pol_sigma-70_dom"/>
</dbReference>
<dbReference type="KEGG" id="puo:RZN69_06130"/>
<dbReference type="AlphaFoldDB" id="A0AAQ3QWF9"/>
<evidence type="ECO:0000313" key="8">
    <source>
        <dbReference type="EMBL" id="WOO42663.1"/>
    </source>
</evidence>
<evidence type="ECO:0000259" key="6">
    <source>
        <dbReference type="Pfam" id="PF04542"/>
    </source>
</evidence>
<dbReference type="Pfam" id="PF04542">
    <property type="entry name" value="Sigma70_r2"/>
    <property type="match status" value="1"/>
</dbReference>
<dbReference type="InterPro" id="IPR039425">
    <property type="entry name" value="RNA_pol_sigma-70-like"/>
</dbReference>
<feature type="domain" description="RNA polymerase sigma-70 region 4" evidence="7">
    <location>
        <begin position="143"/>
        <end position="191"/>
    </location>
</feature>
<evidence type="ECO:0000313" key="9">
    <source>
        <dbReference type="Proteomes" id="UP001304300"/>
    </source>
</evidence>
<dbReference type="SUPFAM" id="SSF88946">
    <property type="entry name" value="Sigma2 domain of RNA polymerase sigma factors"/>
    <property type="match status" value="1"/>
</dbReference>
<dbReference type="InterPro" id="IPR007627">
    <property type="entry name" value="RNA_pol_sigma70_r2"/>
</dbReference>
<keyword evidence="9" id="KW-1185">Reference proteome</keyword>
<evidence type="ECO:0000256" key="1">
    <source>
        <dbReference type="ARBA" id="ARBA00010641"/>
    </source>
</evidence>
<dbReference type="GO" id="GO:0016987">
    <property type="term" value="F:sigma factor activity"/>
    <property type="evidence" value="ECO:0007669"/>
    <property type="project" value="UniProtKB-KW"/>
</dbReference>
<evidence type="ECO:0000256" key="2">
    <source>
        <dbReference type="ARBA" id="ARBA00023015"/>
    </source>
</evidence>
<keyword evidence="3" id="KW-0731">Sigma factor</keyword>
<keyword evidence="2" id="KW-0805">Transcription regulation</keyword>
<dbReference type="CDD" id="cd06171">
    <property type="entry name" value="Sigma70_r4"/>
    <property type="match status" value="1"/>
</dbReference>
<organism evidence="8 9">
    <name type="scientific">Rubellicoccus peritrichatus</name>
    <dbReference type="NCBI Taxonomy" id="3080537"/>
    <lineage>
        <taxon>Bacteria</taxon>
        <taxon>Pseudomonadati</taxon>
        <taxon>Verrucomicrobiota</taxon>
        <taxon>Opitutia</taxon>
        <taxon>Puniceicoccales</taxon>
        <taxon>Cerasicoccaceae</taxon>
        <taxon>Rubellicoccus</taxon>
    </lineage>
</organism>
<proteinExistence type="inferred from homology"/>
<name>A0AAQ3QWF9_9BACT</name>
<dbReference type="Gene3D" id="1.10.10.10">
    <property type="entry name" value="Winged helix-like DNA-binding domain superfamily/Winged helix DNA-binding domain"/>
    <property type="match status" value="1"/>
</dbReference>
<dbReference type="EMBL" id="CP136920">
    <property type="protein sequence ID" value="WOO42663.1"/>
    <property type="molecule type" value="Genomic_DNA"/>
</dbReference>
<keyword evidence="5" id="KW-0804">Transcription</keyword>
<dbReference type="NCBIfam" id="TIGR02937">
    <property type="entry name" value="sigma70-ECF"/>
    <property type="match status" value="1"/>
</dbReference>
<dbReference type="Pfam" id="PF04545">
    <property type="entry name" value="Sigma70_r4"/>
    <property type="match status" value="1"/>
</dbReference>
<evidence type="ECO:0000256" key="4">
    <source>
        <dbReference type="ARBA" id="ARBA00023125"/>
    </source>
</evidence>